<dbReference type="Pfam" id="PF18735">
    <property type="entry name" value="HEPN_RiboL-PSP"/>
    <property type="match status" value="1"/>
</dbReference>
<feature type="domain" description="RiboL-PSP-HEPN" evidence="1">
    <location>
        <begin position="66"/>
        <end position="246"/>
    </location>
</feature>
<name>A0A7Y7RW74_9PSED</name>
<gene>
    <name evidence="2" type="ORF">HX797_24960</name>
</gene>
<dbReference type="InterPro" id="IPR041519">
    <property type="entry name" value="HEPN_RiboL-PSP"/>
</dbReference>
<dbReference type="EMBL" id="JACAOZ010000032">
    <property type="protein sequence ID" value="NVZ59528.1"/>
    <property type="molecule type" value="Genomic_DNA"/>
</dbReference>
<reference evidence="2 3" key="1">
    <citation type="submission" date="2020-04" db="EMBL/GenBank/DDBJ databases">
        <title>Molecular characterization of pseudomonads from Agaricus bisporus reveal novel blotch 2 pathogens in Western Europe.</title>
        <authorList>
            <person name="Taparia T."/>
            <person name="Krijger M."/>
            <person name="Haynes E."/>
            <person name="Elpinstone J.G."/>
            <person name="Noble R."/>
            <person name="Van Der Wolf J."/>
        </authorList>
    </citation>
    <scope>NUCLEOTIDE SEQUENCE [LARGE SCALE GENOMIC DNA]</scope>
    <source>
        <strain evidence="2 3">B7002</strain>
    </source>
</reference>
<dbReference type="Proteomes" id="UP000560470">
    <property type="component" value="Unassembled WGS sequence"/>
</dbReference>
<organism evidence="2 3">
    <name type="scientific">Pseudomonas edaphica</name>
    <dbReference type="NCBI Taxonomy" id="2006980"/>
    <lineage>
        <taxon>Bacteria</taxon>
        <taxon>Pseudomonadati</taxon>
        <taxon>Pseudomonadota</taxon>
        <taxon>Gammaproteobacteria</taxon>
        <taxon>Pseudomonadales</taxon>
        <taxon>Pseudomonadaceae</taxon>
        <taxon>Pseudomonas</taxon>
    </lineage>
</organism>
<dbReference type="AlphaFoldDB" id="A0A7Y7RW74"/>
<accession>A0A7Y7RW74</accession>
<evidence type="ECO:0000259" key="1">
    <source>
        <dbReference type="Pfam" id="PF18735"/>
    </source>
</evidence>
<sequence>MISNSKSFSILKQQIQSAIDFSVLCCHAVPSLNAYIKAVEGGSAKKLPDADHFKGDPNFGQLRGYIPEYRKNLGKLMFINSFSYFEAYFKSLISEVIEFHGGQDNFVQQSLVRQHDHLLFADSEPAKNSANKLREYSKPSHKQKYAKHTKTLEHTDFRFPSELFATFGIMELGSNYRDLKASQIPHVAKWCFGVDLNDTELDQFSMYRDLRNNVVHGKTMNVEFNQANASNKFLRAFALKIDKHVTKHFFVIET</sequence>
<dbReference type="RefSeq" id="WP_177034786.1">
    <property type="nucleotide sequence ID" value="NZ_JACAOZ010000032.1"/>
</dbReference>
<protein>
    <recommendedName>
        <fullName evidence="1">RiboL-PSP-HEPN domain-containing protein</fullName>
    </recommendedName>
</protein>
<proteinExistence type="predicted"/>
<evidence type="ECO:0000313" key="3">
    <source>
        <dbReference type="Proteomes" id="UP000560470"/>
    </source>
</evidence>
<comment type="caution">
    <text evidence="2">The sequence shown here is derived from an EMBL/GenBank/DDBJ whole genome shotgun (WGS) entry which is preliminary data.</text>
</comment>
<evidence type="ECO:0000313" key="2">
    <source>
        <dbReference type="EMBL" id="NVZ59528.1"/>
    </source>
</evidence>